<keyword evidence="4 7" id="KW-0812">Transmembrane</keyword>
<evidence type="ECO:0000256" key="1">
    <source>
        <dbReference type="ARBA" id="ARBA00004651"/>
    </source>
</evidence>
<evidence type="ECO:0000256" key="7">
    <source>
        <dbReference type="RuleBase" id="RU363032"/>
    </source>
</evidence>
<comment type="subcellular location">
    <subcellularLocation>
        <location evidence="1 7">Cell membrane</location>
        <topology evidence="1 7">Multi-pass membrane protein</topology>
    </subcellularLocation>
</comment>
<feature type="domain" description="ABC transmembrane type-1" evidence="8">
    <location>
        <begin position="95"/>
        <end position="292"/>
    </location>
</feature>
<gene>
    <name evidence="9" type="ORF">IO99_12645</name>
</gene>
<feature type="transmembrane region" description="Helical" evidence="7">
    <location>
        <begin position="214"/>
        <end position="235"/>
    </location>
</feature>
<proteinExistence type="inferred from homology"/>
<dbReference type="AlphaFoldDB" id="A0A084J9W9"/>
<evidence type="ECO:0000259" key="8">
    <source>
        <dbReference type="PROSITE" id="PS50928"/>
    </source>
</evidence>
<keyword evidence="6 7" id="KW-0472">Membrane</keyword>
<organism evidence="9 10">
    <name type="scientific">Clostridium sulfidigenes</name>
    <dbReference type="NCBI Taxonomy" id="318464"/>
    <lineage>
        <taxon>Bacteria</taxon>
        <taxon>Bacillati</taxon>
        <taxon>Bacillota</taxon>
        <taxon>Clostridia</taxon>
        <taxon>Eubacteriales</taxon>
        <taxon>Clostridiaceae</taxon>
        <taxon>Clostridium</taxon>
    </lineage>
</organism>
<evidence type="ECO:0000256" key="5">
    <source>
        <dbReference type="ARBA" id="ARBA00022989"/>
    </source>
</evidence>
<dbReference type="PROSITE" id="PS50928">
    <property type="entry name" value="ABC_TM1"/>
    <property type="match status" value="1"/>
</dbReference>
<dbReference type="SUPFAM" id="SSF161098">
    <property type="entry name" value="MetI-like"/>
    <property type="match status" value="1"/>
</dbReference>
<dbReference type="Pfam" id="PF12911">
    <property type="entry name" value="OppC_N"/>
    <property type="match status" value="1"/>
</dbReference>
<feature type="transmembrane region" description="Helical" evidence="7">
    <location>
        <begin position="137"/>
        <end position="158"/>
    </location>
</feature>
<dbReference type="InterPro" id="IPR053523">
    <property type="entry name" value="Oligopeptide_permease_AppC"/>
</dbReference>
<dbReference type="InterPro" id="IPR025966">
    <property type="entry name" value="OppC_N"/>
</dbReference>
<comment type="similarity">
    <text evidence="7">Belongs to the binding-protein-dependent transport system permease family.</text>
</comment>
<dbReference type="GO" id="GO:0005886">
    <property type="term" value="C:plasma membrane"/>
    <property type="evidence" value="ECO:0007669"/>
    <property type="project" value="UniProtKB-SubCell"/>
</dbReference>
<dbReference type="eggNOG" id="COG1173">
    <property type="taxonomic scope" value="Bacteria"/>
</dbReference>
<dbReference type="EMBL" id="JPMD01000030">
    <property type="protein sequence ID" value="KEZ85753.1"/>
    <property type="molecule type" value="Genomic_DNA"/>
</dbReference>
<dbReference type="PANTHER" id="PTHR43386">
    <property type="entry name" value="OLIGOPEPTIDE TRANSPORT SYSTEM PERMEASE PROTEIN APPC"/>
    <property type="match status" value="1"/>
</dbReference>
<protein>
    <submittedName>
        <fullName evidence="9">Peptide ABC transporter permease</fullName>
    </submittedName>
</protein>
<evidence type="ECO:0000256" key="6">
    <source>
        <dbReference type="ARBA" id="ARBA00023136"/>
    </source>
</evidence>
<dbReference type="STRING" id="318464.IO99_12645"/>
<name>A0A084J9W9_9CLOT</name>
<dbReference type="InterPro" id="IPR035906">
    <property type="entry name" value="MetI-like_sf"/>
</dbReference>
<keyword evidence="3" id="KW-1003">Cell membrane</keyword>
<dbReference type="GO" id="GO:0055085">
    <property type="term" value="P:transmembrane transport"/>
    <property type="evidence" value="ECO:0007669"/>
    <property type="project" value="InterPro"/>
</dbReference>
<feature type="transmembrane region" description="Helical" evidence="7">
    <location>
        <begin position="34"/>
        <end position="55"/>
    </location>
</feature>
<feature type="transmembrane region" description="Helical" evidence="7">
    <location>
        <begin position="164"/>
        <end position="183"/>
    </location>
</feature>
<keyword evidence="10" id="KW-1185">Reference proteome</keyword>
<feature type="transmembrane region" description="Helical" evidence="7">
    <location>
        <begin position="272"/>
        <end position="292"/>
    </location>
</feature>
<dbReference type="Gene3D" id="1.10.3720.10">
    <property type="entry name" value="MetI-like"/>
    <property type="match status" value="1"/>
</dbReference>
<keyword evidence="2 7" id="KW-0813">Transport</keyword>
<sequence>MLEVKKAKAEKKKQDLQAMGPWRVAWERFRKNKIALTGGIVFGIIVLLVILVPIISPYNLNEFELVNKVKPPSAKHWLGTDEQGRDVLMRVFYGGRISMFIGVVTAGITVLIGATIGGIAGYYGGWVDNILMRFTEIVSSLPFMPLMITLSFALMWRVSSTQKMYVVMFILAIISWPGLARMVRGQILSLREQDFIVATKALGISNRSKIVRHLLPNTLAYIIVNATLGMAGAILTEAGLSFLGLGVIPPTPTWGNMIERARDSFIFTNNPWLWIPPGILIILTVVSINLLGEGLRDAFDPKEIR</sequence>
<comment type="caution">
    <text evidence="9">The sequence shown here is derived from an EMBL/GenBank/DDBJ whole genome shotgun (WGS) entry which is preliminary data.</text>
</comment>
<dbReference type="InterPro" id="IPR050366">
    <property type="entry name" value="BP-dependent_transpt_permease"/>
</dbReference>
<dbReference type="Pfam" id="PF00528">
    <property type="entry name" value="BPD_transp_1"/>
    <property type="match status" value="1"/>
</dbReference>
<evidence type="ECO:0000256" key="4">
    <source>
        <dbReference type="ARBA" id="ARBA00022692"/>
    </source>
</evidence>
<feature type="transmembrane region" description="Helical" evidence="7">
    <location>
        <begin position="97"/>
        <end position="125"/>
    </location>
</feature>
<dbReference type="Proteomes" id="UP000028542">
    <property type="component" value="Unassembled WGS sequence"/>
</dbReference>
<accession>A0A084J9W9</accession>
<dbReference type="NCBIfam" id="NF045476">
    <property type="entry name" value="Opp4C"/>
    <property type="match status" value="1"/>
</dbReference>
<evidence type="ECO:0000313" key="9">
    <source>
        <dbReference type="EMBL" id="KEZ85753.1"/>
    </source>
</evidence>
<dbReference type="InterPro" id="IPR000515">
    <property type="entry name" value="MetI-like"/>
</dbReference>
<dbReference type="CDD" id="cd06261">
    <property type="entry name" value="TM_PBP2"/>
    <property type="match status" value="1"/>
</dbReference>
<dbReference type="PANTHER" id="PTHR43386:SF1">
    <property type="entry name" value="D,D-DIPEPTIDE TRANSPORT SYSTEM PERMEASE PROTEIN DDPC-RELATED"/>
    <property type="match status" value="1"/>
</dbReference>
<dbReference type="RefSeq" id="WP_035133790.1">
    <property type="nucleotide sequence ID" value="NZ_JPMD01000030.1"/>
</dbReference>
<evidence type="ECO:0000313" key="10">
    <source>
        <dbReference type="Proteomes" id="UP000028542"/>
    </source>
</evidence>
<keyword evidence="5 7" id="KW-1133">Transmembrane helix</keyword>
<evidence type="ECO:0000256" key="3">
    <source>
        <dbReference type="ARBA" id="ARBA00022475"/>
    </source>
</evidence>
<evidence type="ECO:0000256" key="2">
    <source>
        <dbReference type="ARBA" id="ARBA00022448"/>
    </source>
</evidence>
<reference evidence="9 10" key="1">
    <citation type="submission" date="2014-07" db="EMBL/GenBank/DDBJ databases">
        <title>Draft genome of Clostridium sulfidigenes 113A isolated from sediments associated with methane hydrate from Krishna Godavari basin.</title>
        <authorList>
            <person name="Honkalas V.S."/>
            <person name="Dabir A.P."/>
            <person name="Arora P."/>
            <person name="Dhakephalkar P.K."/>
        </authorList>
    </citation>
    <scope>NUCLEOTIDE SEQUENCE [LARGE SCALE GENOMIC DNA]</scope>
    <source>
        <strain evidence="9 10">113A</strain>
    </source>
</reference>